<dbReference type="Proteomes" id="UP001176940">
    <property type="component" value="Unassembled WGS sequence"/>
</dbReference>
<accession>A0ABN9LWL9</accession>
<evidence type="ECO:0000259" key="7">
    <source>
        <dbReference type="Pfam" id="PF22261"/>
    </source>
</evidence>
<evidence type="ECO:0000259" key="6">
    <source>
        <dbReference type="Pfam" id="PF22259"/>
    </source>
</evidence>
<dbReference type="PANTHER" id="PTHR47767">
    <property type="entry name" value="ADHESION G PROTEIN-COUPLED RECEPTOR G7"/>
    <property type="match status" value="1"/>
</dbReference>
<proteinExistence type="predicted"/>
<dbReference type="Pfam" id="PF01825">
    <property type="entry name" value="GPS"/>
    <property type="match status" value="1"/>
</dbReference>
<dbReference type="Pfam" id="PF22261">
    <property type="entry name" value="GPR128_GAIN_subdom_B"/>
    <property type="match status" value="1"/>
</dbReference>
<dbReference type="InterPro" id="IPR000203">
    <property type="entry name" value="GPS"/>
</dbReference>
<dbReference type="InterPro" id="IPR053985">
    <property type="entry name" value="GPR128_GAIN_subdom_A"/>
</dbReference>
<organism evidence="8 9">
    <name type="scientific">Ranitomeya imitator</name>
    <name type="common">mimic poison frog</name>
    <dbReference type="NCBI Taxonomy" id="111125"/>
    <lineage>
        <taxon>Eukaryota</taxon>
        <taxon>Metazoa</taxon>
        <taxon>Chordata</taxon>
        <taxon>Craniata</taxon>
        <taxon>Vertebrata</taxon>
        <taxon>Euteleostomi</taxon>
        <taxon>Amphibia</taxon>
        <taxon>Batrachia</taxon>
        <taxon>Anura</taxon>
        <taxon>Neobatrachia</taxon>
        <taxon>Hyloidea</taxon>
        <taxon>Dendrobatidae</taxon>
        <taxon>Dendrobatinae</taxon>
        <taxon>Ranitomeya</taxon>
    </lineage>
</organism>
<evidence type="ECO:0000256" key="2">
    <source>
        <dbReference type="ARBA" id="ARBA00022692"/>
    </source>
</evidence>
<evidence type="ECO:0000256" key="1">
    <source>
        <dbReference type="ARBA" id="ARBA00004370"/>
    </source>
</evidence>
<evidence type="ECO:0000256" key="4">
    <source>
        <dbReference type="ARBA" id="ARBA00023136"/>
    </source>
</evidence>
<dbReference type="InterPro" id="IPR053986">
    <property type="entry name" value="GPR128_GAIN_subdom_B"/>
</dbReference>
<evidence type="ECO:0000256" key="3">
    <source>
        <dbReference type="ARBA" id="ARBA00022989"/>
    </source>
</evidence>
<dbReference type="InterPro" id="IPR046338">
    <property type="entry name" value="GAIN_dom_sf"/>
</dbReference>
<evidence type="ECO:0000313" key="9">
    <source>
        <dbReference type="Proteomes" id="UP001176940"/>
    </source>
</evidence>
<name>A0ABN9LWL9_9NEOB</name>
<keyword evidence="2" id="KW-0812">Transmembrane</keyword>
<evidence type="ECO:0000313" key="8">
    <source>
        <dbReference type="EMBL" id="CAJ0952772.1"/>
    </source>
</evidence>
<comment type="caution">
    <text evidence="8">The sequence shown here is derived from an EMBL/GenBank/DDBJ whole genome shotgun (WGS) entry which is preliminary data.</text>
</comment>
<feature type="domain" description="GPR128 GAIN subdomain B" evidence="7">
    <location>
        <begin position="321"/>
        <end position="406"/>
    </location>
</feature>
<evidence type="ECO:0000256" key="5">
    <source>
        <dbReference type="SAM" id="MobiDB-lite"/>
    </source>
</evidence>
<keyword evidence="4" id="KW-0472">Membrane</keyword>
<dbReference type="Pfam" id="PF22259">
    <property type="entry name" value="GPR128_GAIN_subdomA"/>
    <property type="match status" value="2"/>
</dbReference>
<dbReference type="InterPro" id="IPR053066">
    <property type="entry name" value="ADGR_G7"/>
</dbReference>
<feature type="domain" description="GPR128 GAIN subdomain A" evidence="6">
    <location>
        <begin position="131"/>
        <end position="186"/>
    </location>
</feature>
<gene>
    <name evidence="8" type="ORF">RIMI_LOCUS14048556</name>
</gene>
<sequence length="499" mass="55541">MPRLQRRRTLSALLRAEESTAVRRRKKGQSGPETPIGAGLPLGNISGLSTALQNAVDKPLMTTDIGPQVAATAQILTSEPENLKSDDISNAMKIVNRILNDSSIAFEQHELQITLKQLRHGRTALDLFPQVVKNLLHSRICALYEVVVVSAVTTVSQILSAQPDKFSNEVVEKEAESLTRTLEALSVNNTRPVLSVVQPSVAIETRQLSTMNFNGISFMSLREIRPAMSQAYDKLQLVEEWLQPETLNQTQMVERVVVDRLVRALSATRQPFVGQGDLGTLNQLISWIDLYTATQDIVQEHGKSPQSIIGATQEQTRDEGVTRGLTDDLVSSRIIVDNDTSMFVLNETAEVQIFVKPVGKMNDNDTVGFVLYQNDNLFASKHKKTLGFQKKIISASISGASVNIQFSFNQQVNSSYILLQYACVFWDYKWSEWNTTGCQKKISNQTTSNETSSNSITSLQCTCNHTTNFAVFNGIVYFFVILLSSEITHHSNENLQRVK</sequence>
<keyword evidence="9" id="KW-1185">Reference proteome</keyword>
<keyword evidence="3" id="KW-1133">Transmembrane helix</keyword>
<evidence type="ECO:0008006" key="10">
    <source>
        <dbReference type="Google" id="ProtNLM"/>
    </source>
</evidence>
<reference evidence="8" key="1">
    <citation type="submission" date="2023-07" db="EMBL/GenBank/DDBJ databases">
        <authorList>
            <person name="Stuckert A."/>
        </authorList>
    </citation>
    <scope>NUCLEOTIDE SEQUENCE</scope>
</reference>
<protein>
    <recommendedName>
        <fullName evidence="10">GPS domain-containing protein</fullName>
    </recommendedName>
</protein>
<dbReference type="SUPFAM" id="SSF47353">
    <property type="entry name" value="Retrovirus capsid dimerization domain-like"/>
    <property type="match status" value="1"/>
</dbReference>
<dbReference type="PANTHER" id="PTHR47767:SF1">
    <property type="entry name" value="ADHESION G PROTEIN-COUPLED RECEPTOR G7"/>
    <property type="match status" value="1"/>
</dbReference>
<dbReference type="EMBL" id="CAUEEQ010035651">
    <property type="protein sequence ID" value="CAJ0952772.1"/>
    <property type="molecule type" value="Genomic_DNA"/>
</dbReference>
<comment type="subcellular location">
    <subcellularLocation>
        <location evidence="1">Membrane</location>
    </subcellularLocation>
</comment>
<feature type="region of interest" description="Disordered" evidence="5">
    <location>
        <begin position="18"/>
        <end position="40"/>
    </location>
</feature>
<feature type="domain" description="GPR128 GAIN subdomain A" evidence="6">
    <location>
        <begin position="65"/>
        <end position="108"/>
    </location>
</feature>
<dbReference type="Gene3D" id="2.60.220.50">
    <property type="match status" value="1"/>
</dbReference>